<reference evidence="2 3" key="1">
    <citation type="journal article" date="2015" name="Plant Cell">
        <title>Oil accumulation by the oleaginous diatom Fistulifera solaris as revealed by the genome and transcriptome.</title>
        <authorList>
            <person name="Tanaka T."/>
            <person name="Maeda Y."/>
            <person name="Veluchamy A."/>
            <person name="Tanaka M."/>
            <person name="Abida H."/>
            <person name="Marechal E."/>
            <person name="Bowler C."/>
            <person name="Muto M."/>
            <person name="Sunaga Y."/>
            <person name="Tanaka M."/>
            <person name="Yoshino T."/>
            <person name="Taniguchi T."/>
            <person name="Fukuda Y."/>
            <person name="Nemoto M."/>
            <person name="Matsumoto M."/>
            <person name="Wong P.S."/>
            <person name="Aburatani S."/>
            <person name="Fujibuchi W."/>
        </authorList>
    </citation>
    <scope>NUCLEOTIDE SEQUENCE [LARGE SCALE GENOMIC DNA]</scope>
    <source>
        <strain evidence="2 3">JPCC DA0580</strain>
    </source>
</reference>
<comment type="caution">
    <text evidence="2">The sequence shown here is derived from an EMBL/GenBank/DDBJ whole genome shotgun (WGS) entry which is preliminary data.</text>
</comment>
<dbReference type="EMBL" id="BDSP01000137">
    <property type="protein sequence ID" value="GAX19704.1"/>
    <property type="molecule type" value="Genomic_DNA"/>
</dbReference>
<keyword evidence="1" id="KW-0732">Signal</keyword>
<name>A0A1Z5K088_FISSO</name>
<dbReference type="Proteomes" id="UP000198406">
    <property type="component" value="Unassembled WGS sequence"/>
</dbReference>
<evidence type="ECO:0000256" key="1">
    <source>
        <dbReference type="SAM" id="SignalP"/>
    </source>
</evidence>
<sequence length="92" mass="10619">MIVRIQNLPLLVLFVVAFAAHSVFAEEDTFSWSWCEIFPFTRACKDEEPPCGARALRRRRRSNEESNGFSWTWCEILPFICNGDDDDGGCDR</sequence>
<evidence type="ECO:0000313" key="3">
    <source>
        <dbReference type="Proteomes" id="UP000198406"/>
    </source>
</evidence>
<organism evidence="2 3">
    <name type="scientific">Fistulifera solaris</name>
    <name type="common">Oleaginous diatom</name>
    <dbReference type="NCBI Taxonomy" id="1519565"/>
    <lineage>
        <taxon>Eukaryota</taxon>
        <taxon>Sar</taxon>
        <taxon>Stramenopiles</taxon>
        <taxon>Ochrophyta</taxon>
        <taxon>Bacillariophyta</taxon>
        <taxon>Bacillariophyceae</taxon>
        <taxon>Bacillariophycidae</taxon>
        <taxon>Naviculales</taxon>
        <taxon>Naviculaceae</taxon>
        <taxon>Fistulifera</taxon>
    </lineage>
</organism>
<keyword evidence="3" id="KW-1185">Reference proteome</keyword>
<evidence type="ECO:0000313" key="2">
    <source>
        <dbReference type="EMBL" id="GAX19704.1"/>
    </source>
</evidence>
<feature type="chain" id="PRO_5012102684" evidence="1">
    <location>
        <begin position="26"/>
        <end position="92"/>
    </location>
</feature>
<gene>
    <name evidence="2" type="ORF">FisN_19Hu290</name>
</gene>
<dbReference type="InParanoid" id="A0A1Z5K088"/>
<dbReference type="AlphaFoldDB" id="A0A1Z5K088"/>
<proteinExistence type="predicted"/>
<feature type="signal peptide" evidence="1">
    <location>
        <begin position="1"/>
        <end position="25"/>
    </location>
</feature>
<accession>A0A1Z5K088</accession>
<protein>
    <submittedName>
        <fullName evidence="2">Uncharacterized protein</fullName>
    </submittedName>
</protein>